<dbReference type="PATRIC" id="fig|1125702.3.peg.1436"/>
<gene>
    <name evidence="1" type="ORF">HMPREF1222_01382</name>
</gene>
<keyword evidence="2" id="KW-1185">Reference proteome</keyword>
<dbReference type="GeneID" id="301461544"/>
<reference evidence="1 2" key="1">
    <citation type="submission" date="2013-04" db="EMBL/GenBank/DDBJ databases">
        <title>The Genome Sequence of Treponema vincentii F0403.</title>
        <authorList>
            <consortium name="The Broad Institute Genomics Platform"/>
            <person name="Earl A."/>
            <person name="Ward D."/>
            <person name="Feldgarden M."/>
            <person name="Gevers D."/>
            <person name="Leonetti C."/>
            <person name="Izard J."/>
            <person name="Walker B."/>
            <person name="Young S."/>
            <person name="Zeng Q."/>
            <person name="Gargeya S."/>
            <person name="Fitzgerald M."/>
            <person name="Haas B."/>
            <person name="Abouelleil A."/>
            <person name="Allen A.W."/>
            <person name="Alvarado L."/>
            <person name="Arachchi H.M."/>
            <person name="Berlin A.M."/>
            <person name="Chapman S.B."/>
            <person name="Gainer-Dewar J."/>
            <person name="Goldberg J."/>
            <person name="Griggs A."/>
            <person name="Gujja S."/>
            <person name="Hansen M."/>
            <person name="Howarth C."/>
            <person name="Imamovic A."/>
            <person name="Ireland A."/>
            <person name="Larimer J."/>
            <person name="McCowan C."/>
            <person name="Murphy C."/>
            <person name="Pearson M."/>
            <person name="Poon T.W."/>
            <person name="Priest M."/>
            <person name="Roberts A."/>
            <person name="Saif S."/>
            <person name="Shea T."/>
            <person name="Sisk P."/>
            <person name="Sykes S."/>
            <person name="Wortman J."/>
            <person name="Nusbaum C."/>
            <person name="Birren B."/>
        </authorList>
    </citation>
    <scope>NUCLEOTIDE SEQUENCE [LARGE SCALE GENOMIC DNA]</scope>
    <source>
        <strain evidence="1 2">F0403</strain>
    </source>
</reference>
<organism evidence="1 2">
    <name type="scientific">Treponema vincentii F0403</name>
    <dbReference type="NCBI Taxonomy" id="1125702"/>
    <lineage>
        <taxon>Bacteria</taxon>
        <taxon>Pseudomonadati</taxon>
        <taxon>Spirochaetota</taxon>
        <taxon>Spirochaetia</taxon>
        <taxon>Spirochaetales</taxon>
        <taxon>Treponemataceae</taxon>
        <taxon>Treponema</taxon>
    </lineage>
</organism>
<dbReference type="Proteomes" id="UP000014605">
    <property type="component" value="Unassembled WGS sequence"/>
</dbReference>
<name>S3L8N2_9SPIR</name>
<dbReference type="AlphaFoldDB" id="S3L8N2"/>
<protein>
    <submittedName>
        <fullName evidence="1">Uncharacterized protein</fullName>
    </submittedName>
</protein>
<accession>S3L8N2</accession>
<dbReference type="HOGENOM" id="CLU_2541593_0_0_12"/>
<dbReference type="RefSeq" id="WP_016518785.1">
    <property type="nucleotide sequence ID" value="NZ_KE332512.1"/>
</dbReference>
<comment type="caution">
    <text evidence="1">The sequence shown here is derived from an EMBL/GenBank/DDBJ whole genome shotgun (WGS) entry which is preliminary data.</text>
</comment>
<dbReference type="EMBL" id="ATFC01000008">
    <property type="protein sequence ID" value="EPF46803.1"/>
    <property type="molecule type" value="Genomic_DNA"/>
</dbReference>
<evidence type="ECO:0000313" key="1">
    <source>
        <dbReference type="EMBL" id="EPF46803.1"/>
    </source>
</evidence>
<sequence>MAALTYNQEADLMKKLLLCTKESDIEALFNQFNIQNLSSKVSFLRRRMGVEKIYDAPQPGLTEQDDYEFECEAFTEGSWRLLN</sequence>
<evidence type="ECO:0000313" key="2">
    <source>
        <dbReference type="Proteomes" id="UP000014605"/>
    </source>
</evidence>
<proteinExistence type="predicted"/>